<proteinExistence type="predicted"/>
<dbReference type="Gene3D" id="2.70.98.10">
    <property type="match status" value="1"/>
</dbReference>
<dbReference type="Gene3D" id="1.20.1050.60">
    <property type="entry name" value="alpha-1,2-mannosidase"/>
    <property type="match status" value="1"/>
</dbReference>
<dbReference type="InterPro" id="IPR050883">
    <property type="entry name" value="PNGase"/>
</dbReference>
<dbReference type="AlphaFoldDB" id="A0A7X2X217"/>
<gene>
    <name evidence="3" type="ORF">GMC73_09400</name>
</gene>
<dbReference type="NCBIfam" id="TIGR01180">
    <property type="entry name" value="aman2_put"/>
    <property type="match status" value="1"/>
</dbReference>
<dbReference type="EMBL" id="WMYY01000013">
    <property type="protein sequence ID" value="MTR67423.1"/>
    <property type="molecule type" value="Genomic_DNA"/>
</dbReference>
<dbReference type="InterPro" id="IPR005887">
    <property type="entry name" value="GH92_a_mannosidase_put"/>
</dbReference>
<dbReference type="InterPro" id="IPR041371">
    <property type="entry name" value="GH92_N"/>
</dbReference>
<feature type="domain" description="Glycosyl hydrolase family 92" evidence="1">
    <location>
        <begin position="240"/>
        <end position="712"/>
    </location>
</feature>
<dbReference type="FunFam" id="3.30.2080.10:FF:000001">
    <property type="entry name" value="Alpha-1,2-mannosidase subfamily"/>
    <property type="match status" value="1"/>
</dbReference>
<evidence type="ECO:0000259" key="2">
    <source>
        <dbReference type="Pfam" id="PF17678"/>
    </source>
</evidence>
<dbReference type="Gene3D" id="1.20.1610.10">
    <property type="entry name" value="alpha-1,2-mannosidases domains"/>
    <property type="match status" value="1"/>
</dbReference>
<dbReference type="PANTHER" id="PTHR12143">
    <property type="entry name" value="PEPTIDE N-GLYCANASE PNGASE -RELATED"/>
    <property type="match status" value="1"/>
</dbReference>
<dbReference type="InterPro" id="IPR012939">
    <property type="entry name" value="Glyco_hydro_92"/>
</dbReference>
<accession>A0A7X2X217</accession>
<dbReference type="Gene3D" id="3.30.2080.10">
    <property type="entry name" value="GH92 mannosidase domain"/>
    <property type="match status" value="1"/>
</dbReference>
<dbReference type="Pfam" id="PF07971">
    <property type="entry name" value="Glyco_hydro_92"/>
    <property type="match status" value="1"/>
</dbReference>
<name>A0A7X2X217_STRPA</name>
<dbReference type="GO" id="GO:0000224">
    <property type="term" value="F:peptide-N4-(N-acetyl-beta-glucosaminyl)asparagine amidase activity"/>
    <property type="evidence" value="ECO:0007669"/>
    <property type="project" value="TreeGrafter"/>
</dbReference>
<protein>
    <submittedName>
        <fullName evidence="3">Alpha-mannosidase</fullName>
    </submittedName>
</protein>
<dbReference type="InterPro" id="IPR014718">
    <property type="entry name" value="GH-type_carb-bd"/>
</dbReference>
<dbReference type="Pfam" id="PF17678">
    <property type="entry name" value="Glyco_hydro_92N"/>
    <property type="match status" value="1"/>
</dbReference>
<evidence type="ECO:0000313" key="3">
    <source>
        <dbReference type="EMBL" id="MTR67423.1"/>
    </source>
</evidence>
<dbReference type="GO" id="GO:0030246">
    <property type="term" value="F:carbohydrate binding"/>
    <property type="evidence" value="ECO:0007669"/>
    <property type="project" value="InterPro"/>
</dbReference>
<organism evidence="3 4">
    <name type="scientific">Streptococcus parasanguinis</name>
    <dbReference type="NCBI Taxonomy" id="1318"/>
    <lineage>
        <taxon>Bacteria</taxon>
        <taxon>Bacillati</taxon>
        <taxon>Bacillota</taxon>
        <taxon>Bacilli</taxon>
        <taxon>Lactobacillales</taxon>
        <taxon>Streptococcaceae</taxon>
        <taxon>Streptococcus</taxon>
    </lineage>
</organism>
<dbReference type="SUPFAM" id="SSF48208">
    <property type="entry name" value="Six-hairpin glycosidases"/>
    <property type="match status" value="1"/>
</dbReference>
<dbReference type="InterPro" id="IPR008928">
    <property type="entry name" value="6-hairpin_glycosidase_sf"/>
</dbReference>
<dbReference type="GO" id="GO:0006516">
    <property type="term" value="P:glycoprotein catabolic process"/>
    <property type="evidence" value="ECO:0007669"/>
    <property type="project" value="TreeGrafter"/>
</dbReference>
<dbReference type="GO" id="GO:0005829">
    <property type="term" value="C:cytosol"/>
    <property type="evidence" value="ECO:0007669"/>
    <property type="project" value="TreeGrafter"/>
</dbReference>
<evidence type="ECO:0000313" key="4">
    <source>
        <dbReference type="Proteomes" id="UP000460220"/>
    </source>
</evidence>
<dbReference type="PANTHER" id="PTHR12143:SF43">
    <property type="entry name" value="PUTATIVE-RELATED"/>
    <property type="match status" value="1"/>
</dbReference>
<sequence length="734" mass="83903">MQFHLSNDTQQRRCNMDIQQIDTRHGTANQPNFSNGNCQPYTGVPFGMNYFAPQTTDQKGSWWFHPEDRVFQGYRLTHQPSPWMGDFSHFVMTPFTGELPENTLFHAQSSYRPEESIFAPTHVSIRQLRDGTQSTLIPSMYGGILTIDYSKKESGLLLTFPGKYSLNVKDSHTVFGQITHFAGSEDPDFTFYFVLKFNQPLLAKTRVTNSGEQADSIPLYFGDVRNLVAQLGTSFISEEQAHYNLNQELHQKAADYLKNSRNQWQDYFDRIKIEHHDPKQTRTFYHNLYRTFLFPQTFYEIDANGQKIHYDTTSRTVKSGVLYTNNGFWDTYKTVYPLYSLIAVEKYEEMLEGFLNSYNETGFLPKWLSPDERGLMPGTLIDAVIADAAVKGIREDLMEKFLEAMHKGATVQSANQNYGRQGTKDYLEYGYVPSTYHESINHTLDYAYSDFCISQVAKVLGKEKINQHYQQQALNYQNVFDQQTGFMRAKDVDGTFREPFSAIRWGQDYAEGSAWQSSFAVYHDFAGLIKAHGGKQKFEEKLIELCNQAPSFEVGGYGFEIHEMSEMAAIEFGQLAISNQPSFHYPYLFSYIGKPEMAQPLLKQLLTQTFDDTPTGYPGDEDNGSMAAWYIFNSLGFYPVTPGTGEYVIGMPLLDKATIALSNGKTLTIETSPNQPQHQFIHKVKRKNLPHTDLFFTHEDLLEGGTISYRLGIVPHAAYHHESALPYSLSEEID</sequence>
<reference evidence="3 4" key="1">
    <citation type="journal article" date="2019" name="Nat. Med.">
        <title>A library of human gut bacterial isolates paired with longitudinal multiomics data enables mechanistic microbiome research.</title>
        <authorList>
            <person name="Poyet M."/>
            <person name="Groussin M."/>
            <person name="Gibbons S.M."/>
            <person name="Avila-Pacheco J."/>
            <person name="Jiang X."/>
            <person name="Kearney S.M."/>
            <person name="Perrotta A.R."/>
            <person name="Berdy B."/>
            <person name="Zhao S."/>
            <person name="Lieberman T.D."/>
            <person name="Swanson P.K."/>
            <person name="Smith M."/>
            <person name="Roesemann S."/>
            <person name="Alexander J.E."/>
            <person name="Rich S.A."/>
            <person name="Livny J."/>
            <person name="Vlamakis H."/>
            <person name="Clish C."/>
            <person name="Bullock K."/>
            <person name="Deik A."/>
            <person name="Scott J."/>
            <person name="Pierce K.A."/>
            <person name="Xavier R.J."/>
            <person name="Alm E.J."/>
        </authorList>
    </citation>
    <scope>NUCLEOTIDE SEQUENCE [LARGE SCALE GENOMIC DNA]</scope>
    <source>
        <strain evidence="3 4">BIOML-A12</strain>
    </source>
</reference>
<comment type="caution">
    <text evidence="3">The sequence shown here is derived from an EMBL/GenBank/DDBJ whole genome shotgun (WGS) entry which is preliminary data.</text>
</comment>
<dbReference type="GO" id="GO:0005975">
    <property type="term" value="P:carbohydrate metabolic process"/>
    <property type="evidence" value="ECO:0007669"/>
    <property type="project" value="InterPro"/>
</dbReference>
<feature type="domain" description="Glycosyl hydrolase family 92 N-terminal" evidence="2">
    <location>
        <begin position="21"/>
        <end position="213"/>
    </location>
</feature>
<dbReference type="Proteomes" id="UP000460220">
    <property type="component" value="Unassembled WGS sequence"/>
</dbReference>
<evidence type="ECO:0000259" key="1">
    <source>
        <dbReference type="Pfam" id="PF07971"/>
    </source>
</evidence>